<dbReference type="EC" id="3.6.1.27" evidence="3 14"/>
<dbReference type="GO" id="GO:0071555">
    <property type="term" value="P:cell wall organization"/>
    <property type="evidence" value="ECO:0007669"/>
    <property type="project" value="UniProtKB-KW"/>
</dbReference>
<feature type="transmembrane region" description="Helical" evidence="14">
    <location>
        <begin position="283"/>
        <end position="304"/>
    </location>
</feature>
<keyword evidence="14" id="KW-0133">Cell shape</keyword>
<feature type="transmembrane region" description="Helical" evidence="14">
    <location>
        <begin position="59"/>
        <end position="76"/>
    </location>
</feature>
<dbReference type="HAMAP" id="MF_01006">
    <property type="entry name" value="Undec_diphosphatase"/>
    <property type="match status" value="1"/>
</dbReference>
<comment type="miscellaneous">
    <text evidence="14">Bacitracin is thought to be involved in the inhibition of peptidoglycan synthesis by sequestering undecaprenyl diphosphate, thereby reducing the pool of lipid carrier available.</text>
</comment>
<organism evidence="15 16">
    <name type="scientific">Cupriavidus oxalaticus</name>
    <dbReference type="NCBI Taxonomy" id="96344"/>
    <lineage>
        <taxon>Bacteria</taxon>
        <taxon>Pseudomonadati</taxon>
        <taxon>Pseudomonadota</taxon>
        <taxon>Betaproteobacteria</taxon>
        <taxon>Burkholderiales</taxon>
        <taxon>Burkholderiaceae</taxon>
        <taxon>Cupriavidus</taxon>
    </lineage>
</organism>
<feature type="transmembrane region" description="Helical" evidence="14">
    <location>
        <begin position="121"/>
        <end position="142"/>
    </location>
</feature>
<keyword evidence="7 14" id="KW-0378">Hydrolase</keyword>
<dbReference type="AlphaFoldDB" id="A0A976GA30"/>
<evidence type="ECO:0000256" key="14">
    <source>
        <dbReference type="HAMAP-Rule" id="MF_01006"/>
    </source>
</evidence>
<keyword evidence="8 14" id="KW-1133">Transmembrane helix</keyword>
<feature type="transmembrane region" description="Helical" evidence="14">
    <location>
        <begin position="220"/>
        <end position="238"/>
    </location>
</feature>
<feature type="transmembrane region" description="Helical" evidence="14">
    <location>
        <begin position="96"/>
        <end position="115"/>
    </location>
</feature>
<comment type="similarity">
    <text evidence="2 14">Belongs to the UppP family.</text>
</comment>
<dbReference type="EMBL" id="OGUS01000121">
    <property type="protein sequence ID" value="SPC14244.1"/>
    <property type="molecule type" value="Genomic_DNA"/>
</dbReference>
<accession>A0A976GA30</accession>
<evidence type="ECO:0000256" key="3">
    <source>
        <dbReference type="ARBA" id="ARBA00012374"/>
    </source>
</evidence>
<dbReference type="NCBIfam" id="NF001390">
    <property type="entry name" value="PRK00281.1-4"/>
    <property type="match status" value="1"/>
</dbReference>
<gene>
    <name evidence="14 15" type="primary">uppP</name>
    <name evidence="15" type="ORF">CO2235_200100</name>
</gene>
<dbReference type="InterPro" id="IPR003824">
    <property type="entry name" value="UppP"/>
</dbReference>
<keyword evidence="14" id="KW-0573">Peptidoglycan synthesis</keyword>
<evidence type="ECO:0000256" key="13">
    <source>
        <dbReference type="ARBA" id="ARBA00047594"/>
    </source>
</evidence>
<keyword evidence="5 14" id="KW-1003">Cell membrane</keyword>
<evidence type="ECO:0000256" key="11">
    <source>
        <dbReference type="ARBA" id="ARBA00032707"/>
    </source>
</evidence>
<dbReference type="NCBIfam" id="TIGR00753">
    <property type="entry name" value="undec_PP_bacA"/>
    <property type="match status" value="1"/>
</dbReference>
<dbReference type="GO" id="GO:0008360">
    <property type="term" value="P:regulation of cell shape"/>
    <property type="evidence" value="ECO:0007669"/>
    <property type="project" value="UniProtKB-KW"/>
</dbReference>
<comment type="function">
    <text evidence="14">Catalyzes the dephosphorylation of undecaprenyl diphosphate (UPP). Confers resistance to bacitracin.</text>
</comment>
<keyword evidence="10 14" id="KW-0046">Antibiotic resistance</keyword>
<dbReference type="GO" id="GO:0046677">
    <property type="term" value="P:response to antibiotic"/>
    <property type="evidence" value="ECO:0007669"/>
    <property type="project" value="UniProtKB-UniRule"/>
</dbReference>
<name>A0A976GA30_9BURK</name>
<evidence type="ECO:0000256" key="4">
    <source>
        <dbReference type="ARBA" id="ARBA00021581"/>
    </source>
</evidence>
<evidence type="ECO:0000256" key="8">
    <source>
        <dbReference type="ARBA" id="ARBA00022989"/>
    </source>
</evidence>
<dbReference type="Proteomes" id="UP000256862">
    <property type="component" value="Chromosome CO2235"/>
</dbReference>
<comment type="catalytic activity">
    <reaction evidence="13 14">
        <text>di-trans,octa-cis-undecaprenyl diphosphate + H2O = di-trans,octa-cis-undecaprenyl phosphate + phosphate + H(+)</text>
        <dbReference type="Rhea" id="RHEA:28094"/>
        <dbReference type="ChEBI" id="CHEBI:15377"/>
        <dbReference type="ChEBI" id="CHEBI:15378"/>
        <dbReference type="ChEBI" id="CHEBI:43474"/>
        <dbReference type="ChEBI" id="CHEBI:58405"/>
        <dbReference type="ChEBI" id="CHEBI:60392"/>
        <dbReference type="EC" id="3.6.1.27"/>
    </reaction>
</comment>
<keyword evidence="6 14" id="KW-0812">Transmembrane</keyword>
<protein>
    <recommendedName>
        <fullName evidence="4 14">Undecaprenyl-diphosphatase</fullName>
        <ecNumber evidence="3 14">3.6.1.27</ecNumber>
    </recommendedName>
    <alternativeName>
        <fullName evidence="12 14">Bacitracin resistance protein</fullName>
    </alternativeName>
    <alternativeName>
        <fullName evidence="11 14">Undecaprenyl pyrophosphate phosphatase</fullName>
    </alternativeName>
</protein>
<proteinExistence type="inferred from homology"/>
<evidence type="ECO:0000256" key="5">
    <source>
        <dbReference type="ARBA" id="ARBA00022475"/>
    </source>
</evidence>
<feature type="transmembrane region" description="Helical" evidence="14">
    <location>
        <begin position="250"/>
        <end position="271"/>
    </location>
</feature>
<dbReference type="GO" id="GO:0005886">
    <property type="term" value="C:plasma membrane"/>
    <property type="evidence" value="ECO:0007669"/>
    <property type="project" value="UniProtKB-SubCell"/>
</dbReference>
<evidence type="ECO:0000256" key="1">
    <source>
        <dbReference type="ARBA" id="ARBA00004651"/>
    </source>
</evidence>
<dbReference type="NCBIfam" id="NF001389">
    <property type="entry name" value="PRK00281.1-2"/>
    <property type="match status" value="1"/>
</dbReference>
<dbReference type="GO" id="GO:0009252">
    <property type="term" value="P:peptidoglycan biosynthetic process"/>
    <property type="evidence" value="ECO:0007669"/>
    <property type="project" value="UniProtKB-KW"/>
</dbReference>
<dbReference type="GO" id="GO:0050380">
    <property type="term" value="F:undecaprenyl-diphosphatase activity"/>
    <property type="evidence" value="ECO:0007669"/>
    <property type="project" value="UniProtKB-UniRule"/>
</dbReference>
<keyword evidence="14" id="KW-0961">Cell wall biogenesis/degradation</keyword>
<evidence type="ECO:0000256" key="2">
    <source>
        <dbReference type="ARBA" id="ARBA00010621"/>
    </source>
</evidence>
<evidence type="ECO:0000256" key="12">
    <source>
        <dbReference type="ARBA" id="ARBA00032932"/>
    </source>
</evidence>
<evidence type="ECO:0000313" key="15">
    <source>
        <dbReference type="EMBL" id="SPC14244.1"/>
    </source>
</evidence>
<evidence type="ECO:0000313" key="16">
    <source>
        <dbReference type="Proteomes" id="UP000256862"/>
    </source>
</evidence>
<comment type="subcellular location">
    <subcellularLocation>
        <location evidence="1 14">Cell membrane</location>
        <topology evidence="1 14">Multi-pass membrane protein</topology>
    </subcellularLocation>
</comment>
<sequence>MPGNADDNVSPFRMEIALALKAVILGIVEGLTEFLPISSTGHLILAGQLLDFNDEKGKVFEIVIQFGAILAVCWEFRARIGSVVRGLGSEPKAQRFAINVVIATAPAIILAFIFGKWIKAHLFNPISVALAFIVGGVVILLAEWRDARRGTVSHPQGNALLEAAKAGAPRIESVDDLNWRDALKVGLAQCFALVPGTSRSGATIIGGMLFGLSRQVATEFSFFLAIPVIFGATVYELYKARALLDGDDLGIFAVGFIFAFLSAFLCVRWLLRFVATHDFKPFAWYRIAFGIVVLFTAYSGLVSWHA</sequence>
<comment type="caution">
    <text evidence="15">The sequence shown here is derived from an EMBL/GenBank/DDBJ whole genome shotgun (WGS) entry which is preliminary data.</text>
</comment>
<dbReference type="PANTHER" id="PTHR30622">
    <property type="entry name" value="UNDECAPRENYL-DIPHOSPHATASE"/>
    <property type="match status" value="1"/>
</dbReference>
<evidence type="ECO:0000256" key="6">
    <source>
        <dbReference type="ARBA" id="ARBA00022692"/>
    </source>
</evidence>
<evidence type="ECO:0000256" key="9">
    <source>
        <dbReference type="ARBA" id="ARBA00023136"/>
    </source>
</evidence>
<evidence type="ECO:0000256" key="7">
    <source>
        <dbReference type="ARBA" id="ARBA00022801"/>
    </source>
</evidence>
<reference evidence="15 16" key="1">
    <citation type="submission" date="2018-01" db="EMBL/GenBank/DDBJ databases">
        <authorList>
            <person name="Clerissi C."/>
        </authorList>
    </citation>
    <scope>NUCLEOTIDE SEQUENCE [LARGE SCALE GENOMIC DNA]</scope>
    <source>
        <strain evidence="15">Cupriavidus oxalaticus LMG 2235</strain>
    </source>
</reference>
<dbReference type="Pfam" id="PF02673">
    <property type="entry name" value="BacA"/>
    <property type="match status" value="1"/>
</dbReference>
<dbReference type="PANTHER" id="PTHR30622:SF3">
    <property type="entry name" value="UNDECAPRENYL-DIPHOSPHATASE"/>
    <property type="match status" value="1"/>
</dbReference>
<evidence type="ECO:0000256" key="10">
    <source>
        <dbReference type="ARBA" id="ARBA00023251"/>
    </source>
</evidence>
<keyword evidence="9 14" id="KW-0472">Membrane</keyword>